<dbReference type="CDD" id="cd18081">
    <property type="entry name" value="RlmH-like"/>
    <property type="match status" value="1"/>
</dbReference>
<dbReference type="PANTHER" id="PTHR33603">
    <property type="entry name" value="METHYLTRANSFERASE"/>
    <property type="match status" value="1"/>
</dbReference>
<keyword evidence="3 5" id="KW-0949">S-adenosyl-L-methionine</keyword>
<dbReference type="GeneID" id="76424142"/>
<evidence type="ECO:0000256" key="2">
    <source>
        <dbReference type="ARBA" id="ARBA00022679"/>
    </source>
</evidence>
<dbReference type="Proteomes" id="UP001042704">
    <property type="component" value="Chromosome"/>
</dbReference>
<dbReference type="KEGG" id="maqe:RJ40_07220"/>
<dbReference type="RefSeq" id="WP_265580195.1">
    <property type="nucleotide sequence ID" value="NZ_CP036172.1"/>
</dbReference>
<dbReference type="NCBIfam" id="NF000985">
    <property type="entry name" value="PRK00103.1-3"/>
    <property type="match status" value="1"/>
</dbReference>
<dbReference type="NCBIfam" id="TIGR00246">
    <property type="entry name" value="tRNA_RlmH_YbeA"/>
    <property type="match status" value="1"/>
</dbReference>
<comment type="similarity">
    <text evidence="4 5">Belongs to the RNA methyltransferase RlmH family.</text>
</comment>
<evidence type="ECO:0000256" key="5">
    <source>
        <dbReference type="HAMAP-Rule" id="MF_00658"/>
    </source>
</evidence>
<dbReference type="EC" id="2.1.1.177" evidence="5"/>
<organism evidence="6 7">
    <name type="scientific">Methanofollis aquaemaris</name>
    <dbReference type="NCBI Taxonomy" id="126734"/>
    <lineage>
        <taxon>Archaea</taxon>
        <taxon>Methanobacteriati</taxon>
        <taxon>Methanobacteriota</taxon>
        <taxon>Stenosarchaea group</taxon>
        <taxon>Methanomicrobia</taxon>
        <taxon>Methanomicrobiales</taxon>
        <taxon>Methanomicrobiaceae</taxon>
        <taxon>Methanofollis</taxon>
    </lineage>
</organism>
<feature type="binding site" evidence="5">
    <location>
        <begin position="127"/>
        <end position="132"/>
    </location>
    <ligand>
        <name>S-adenosyl-L-methionine</name>
        <dbReference type="ChEBI" id="CHEBI:59789"/>
    </ligand>
</feature>
<dbReference type="Pfam" id="PF02590">
    <property type="entry name" value="SPOUT_MTase"/>
    <property type="match status" value="1"/>
</dbReference>
<feature type="binding site" evidence="5">
    <location>
        <position position="108"/>
    </location>
    <ligand>
        <name>S-adenosyl-L-methionine</name>
        <dbReference type="ChEBI" id="CHEBI:59789"/>
    </ligand>
</feature>
<dbReference type="GO" id="GO:0005737">
    <property type="term" value="C:cytoplasm"/>
    <property type="evidence" value="ECO:0007669"/>
    <property type="project" value="UniProtKB-SubCell"/>
</dbReference>
<dbReference type="SUPFAM" id="SSF75217">
    <property type="entry name" value="alpha/beta knot"/>
    <property type="match status" value="1"/>
</dbReference>
<proteinExistence type="inferred from homology"/>
<dbReference type="PANTHER" id="PTHR33603:SF1">
    <property type="entry name" value="RIBOSOMAL RNA LARGE SUBUNIT METHYLTRANSFERASE H"/>
    <property type="match status" value="1"/>
</dbReference>
<dbReference type="AlphaFoldDB" id="A0A8A3S595"/>
<reference evidence="6" key="2">
    <citation type="submission" date="2019-02" db="EMBL/GenBank/DDBJ databases">
        <authorList>
            <person name="Chen S.-C."/>
            <person name="Chien H.-H."/>
            <person name="Lai M.-C."/>
        </authorList>
    </citation>
    <scope>NUCLEOTIDE SEQUENCE</scope>
    <source>
        <strain evidence="6">N2F9704</strain>
    </source>
</reference>
<sequence length="159" mass="17727">MRISVVAVGKAKERYIAEGIAEYEKRLGPYGGAKVVEVRDERIPKNASPAEEVQVKEREGERLLAAVPDGALVVALDPAGVAWSSEELAEHFGRWEIEGVRDVSFLIGGPLGLSDAVYVRSDLRLSLSRMTFLHTLVRVILLEQVYRAFRILRGEPYHK</sequence>
<keyword evidence="7" id="KW-1185">Reference proteome</keyword>
<feature type="binding site" evidence="5">
    <location>
        <position position="76"/>
    </location>
    <ligand>
        <name>S-adenosyl-L-methionine</name>
        <dbReference type="ChEBI" id="CHEBI:59789"/>
    </ligand>
</feature>
<dbReference type="PIRSF" id="PIRSF004505">
    <property type="entry name" value="MT_bac"/>
    <property type="match status" value="1"/>
</dbReference>
<dbReference type="EMBL" id="CP036172">
    <property type="protein sequence ID" value="QSZ67305.1"/>
    <property type="molecule type" value="Genomic_DNA"/>
</dbReference>
<comment type="catalytic activity">
    <reaction evidence="5">
        <text>pseudouridine(1915) in 23S rRNA + S-adenosyl-L-methionine = N(3)-methylpseudouridine(1915) in 23S rRNA + S-adenosyl-L-homocysteine + H(+)</text>
        <dbReference type="Rhea" id="RHEA:42752"/>
        <dbReference type="Rhea" id="RHEA-COMP:10221"/>
        <dbReference type="Rhea" id="RHEA-COMP:10222"/>
        <dbReference type="ChEBI" id="CHEBI:15378"/>
        <dbReference type="ChEBI" id="CHEBI:57856"/>
        <dbReference type="ChEBI" id="CHEBI:59789"/>
        <dbReference type="ChEBI" id="CHEBI:65314"/>
        <dbReference type="ChEBI" id="CHEBI:74486"/>
        <dbReference type="EC" id="2.1.1.177"/>
    </reaction>
</comment>
<dbReference type="HAMAP" id="MF_00658">
    <property type="entry name" value="23SrRNA_methyltr_H"/>
    <property type="match status" value="1"/>
</dbReference>
<comment type="function">
    <text evidence="5">Specifically methylates the pseudouridine at position 1915 (m3Psi1915) in 23S rRNA.</text>
</comment>
<keyword evidence="5" id="KW-0698">rRNA processing</keyword>
<dbReference type="NCBIfam" id="NF000986">
    <property type="entry name" value="PRK00103.1-4"/>
    <property type="match status" value="1"/>
</dbReference>
<keyword evidence="2 5" id="KW-0808">Transferase</keyword>
<dbReference type="GO" id="GO:0070038">
    <property type="term" value="F:rRNA (pseudouridine-N3-)-methyltransferase activity"/>
    <property type="evidence" value="ECO:0007669"/>
    <property type="project" value="UniProtKB-UniRule"/>
</dbReference>
<evidence type="ECO:0000256" key="1">
    <source>
        <dbReference type="ARBA" id="ARBA00022603"/>
    </source>
</evidence>
<gene>
    <name evidence="5 6" type="primary">rlmH</name>
    <name evidence="6" type="ORF">RJ40_07220</name>
</gene>
<keyword evidence="1 5" id="KW-0489">Methyltransferase</keyword>
<evidence type="ECO:0000313" key="6">
    <source>
        <dbReference type="EMBL" id="QSZ67305.1"/>
    </source>
</evidence>
<reference evidence="6" key="1">
    <citation type="journal article" date="2001" name="Int. J. Syst. Evol. Microbiol.">
        <title>Methanofollis aquaemaris sp. nov., a methanogen isolated from an aquaculture fish pond.</title>
        <authorList>
            <person name="Lai M.C."/>
            <person name="Chen S.C."/>
        </authorList>
    </citation>
    <scope>NUCLEOTIDE SEQUENCE</scope>
    <source>
        <strain evidence="6">N2F9704</strain>
    </source>
</reference>
<dbReference type="InterPro" id="IPR029028">
    <property type="entry name" value="Alpha/beta_knot_MTases"/>
</dbReference>
<dbReference type="Gene3D" id="3.40.1280.10">
    <property type="match status" value="1"/>
</dbReference>
<dbReference type="InterPro" id="IPR003742">
    <property type="entry name" value="RlmH-like"/>
</dbReference>
<dbReference type="InterPro" id="IPR029026">
    <property type="entry name" value="tRNA_m1G_MTases_N"/>
</dbReference>
<name>A0A8A3S595_9EURY</name>
<accession>A0A8A3S595</accession>
<evidence type="ECO:0000256" key="4">
    <source>
        <dbReference type="ARBA" id="ARBA00038303"/>
    </source>
</evidence>
<evidence type="ECO:0000256" key="3">
    <source>
        <dbReference type="ARBA" id="ARBA00022691"/>
    </source>
</evidence>
<protein>
    <recommendedName>
        <fullName evidence="5">Putative ribosomal RNA large subunit methyltransferase H</fullName>
        <ecNumber evidence="5">2.1.1.177</ecNumber>
    </recommendedName>
    <alternativeName>
        <fullName evidence="5">23S rRNA (pseudouridine1915-N3)-methyltransferase</fullName>
    </alternativeName>
    <alternativeName>
        <fullName evidence="5">rRNA (pseudouridine-N3-)-methyltransferase RlmH</fullName>
    </alternativeName>
</protein>
<evidence type="ECO:0000313" key="7">
    <source>
        <dbReference type="Proteomes" id="UP001042704"/>
    </source>
</evidence>
<keyword evidence="5" id="KW-0963">Cytoplasm</keyword>
<comment type="subcellular location">
    <subcellularLocation>
        <location evidence="5">Cytoplasm</location>
    </subcellularLocation>
</comment>